<dbReference type="InterPro" id="IPR000014">
    <property type="entry name" value="PAS"/>
</dbReference>
<dbReference type="SUPFAM" id="SSF55785">
    <property type="entry name" value="PYP-like sensor domain (PAS domain)"/>
    <property type="match status" value="1"/>
</dbReference>
<dbReference type="CDD" id="cd00130">
    <property type="entry name" value="PAS"/>
    <property type="match status" value="1"/>
</dbReference>
<evidence type="ECO:0000256" key="1">
    <source>
        <dbReference type="SAM" id="Coils"/>
    </source>
</evidence>
<comment type="caution">
    <text evidence="2">The sequence shown here is derived from an EMBL/GenBank/DDBJ whole genome shotgun (WGS) entry which is preliminary data.</text>
</comment>
<evidence type="ECO:0000313" key="2">
    <source>
        <dbReference type="EMBL" id="KAJ5074431.1"/>
    </source>
</evidence>
<protein>
    <submittedName>
        <fullName evidence="2">Calmin</fullName>
    </submittedName>
</protein>
<proteinExistence type="predicted"/>
<name>A0A9Q0LKR9_ANAIG</name>
<dbReference type="EMBL" id="JAPDFW010000070">
    <property type="protein sequence ID" value="KAJ5074431.1"/>
    <property type="molecule type" value="Genomic_DNA"/>
</dbReference>
<dbReference type="Proteomes" id="UP001149090">
    <property type="component" value="Unassembled WGS sequence"/>
</dbReference>
<feature type="coiled-coil region" evidence="1">
    <location>
        <begin position="249"/>
        <end position="329"/>
    </location>
</feature>
<reference evidence="2" key="1">
    <citation type="submission" date="2022-10" db="EMBL/GenBank/DDBJ databases">
        <title>Novel sulphate-reducing endosymbionts in the free-living metamonad Anaeramoeba.</title>
        <authorList>
            <person name="Jerlstrom-Hultqvist J."/>
            <person name="Cepicka I."/>
            <person name="Gallot-Lavallee L."/>
            <person name="Salas-Leiva D."/>
            <person name="Curtis B.A."/>
            <person name="Zahonova K."/>
            <person name="Pipaliya S."/>
            <person name="Dacks J."/>
            <person name="Roger A.J."/>
        </authorList>
    </citation>
    <scope>NUCLEOTIDE SEQUENCE</scope>
    <source>
        <strain evidence="2">BMAN</strain>
    </source>
</reference>
<keyword evidence="1" id="KW-0175">Coiled coil</keyword>
<accession>A0A9Q0LKR9</accession>
<dbReference type="NCBIfam" id="TIGR00229">
    <property type="entry name" value="sensory_box"/>
    <property type="match status" value="1"/>
</dbReference>
<organism evidence="2 3">
    <name type="scientific">Anaeramoeba ignava</name>
    <name type="common">Anaerobic marine amoeba</name>
    <dbReference type="NCBI Taxonomy" id="1746090"/>
    <lineage>
        <taxon>Eukaryota</taxon>
        <taxon>Metamonada</taxon>
        <taxon>Anaeramoebidae</taxon>
        <taxon>Anaeramoeba</taxon>
    </lineage>
</organism>
<gene>
    <name evidence="2" type="ORF">M0811_01062</name>
</gene>
<keyword evidence="3" id="KW-1185">Reference proteome</keyword>
<evidence type="ECO:0000313" key="3">
    <source>
        <dbReference type="Proteomes" id="UP001149090"/>
    </source>
</evidence>
<dbReference type="InterPro" id="IPR035965">
    <property type="entry name" value="PAS-like_dom_sf"/>
</dbReference>
<dbReference type="AlphaFoldDB" id="A0A9Q0LKR9"/>
<dbReference type="Gene3D" id="3.30.450.20">
    <property type="entry name" value="PAS domain"/>
    <property type="match status" value="1"/>
</dbReference>
<sequence>MGNVKFAQHTVSKEHTKKYEKQVRRSKECVLLLDETGKIYLANGRTAKMFGLRNSKVFMKQSQNFGLTPDYQPHLKTDTQTATRLLLEKAFKDGMVDNDFLCRTFKGQEFWVHSWITPINFGGKLITQAIMRKIDQPLDSQEDSVKKIAPSQRLLNAEIFSSDPEDFPETVFSDSISPQDTENSSPLNTIAKEEKKNQTFSLMIVSETDKISQTVDSLKEKIRAVDNPNIERNVIKGLNEISQIHTDVVESFQKKIEDSMTKLKAQSENYKKKYEELETHLQRRLVELESIKKNSNKLKLENANLWKSLNEISQVVENQKQQLAQFLSNQEEKKN</sequence>